<dbReference type="PANTHER" id="PTHR38426">
    <property type="entry name" value="MAINTENANCE OF TELOMERE CAPPING PROTEIN 4"/>
    <property type="match status" value="1"/>
</dbReference>
<dbReference type="eggNOG" id="ENOG502QXZI">
    <property type="taxonomic scope" value="Eukaryota"/>
</dbReference>
<dbReference type="PANTHER" id="PTHR38426:SF1">
    <property type="entry name" value="MAINTENANCE OF TELOMERE CAPPING PROTEIN 4"/>
    <property type="match status" value="1"/>
</dbReference>
<organism evidence="2 3">
    <name type="scientific">Candida maltosa (strain Xu316)</name>
    <name type="common">Yeast</name>
    <dbReference type="NCBI Taxonomy" id="1245528"/>
    <lineage>
        <taxon>Eukaryota</taxon>
        <taxon>Fungi</taxon>
        <taxon>Dikarya</taxon>
        <taxon>Ascomycota</taxon>
        <taxon>Saccharomycotina</taxon>
        <taxon>Pichiomycetes</taxon>
        <taxon>Debaryomycetaceae</taxon>
        <taxon>Candida/Lodderomyces clade</taxon>
        <taxon>Candida</taxon>
    </lineage>
</organism>
<dbReference type="InterPro" id="IPR038769">
    <property type="entry name" value="MTC4"/>
</dbReference>
<accession>M3JW76</accession>
<feature type="region of interest" description="Disordered" evidence="1">
    <location>
        <begin position="441"/>
        <end position="507"/>
    </location>
</feature>
<dbReference type="EMBL" id="AOGT01001926">
    <property type="protein sequence ID" value="EMG46639.1"/>
    <property type="molecule type" value="Genomic_DNA"/>
</dbReference>
<keyword evidence="3" id="KW-1185">Reference proteome</keyword>
<feature type="compositionally biased region" description="Polar residues" evidence="1">
    <location>
        <begin position="480"/>
        <end position="493"/>
    </location>
</feature>
<feature type="region of interest" description="Disordered" evidence="1">
    <location>
        <begin position="1"/>
        <end position="60"/>
    </location>
</feature>
<feature type="compositionally biased region" description="Basic and acidic residues" evidence="1">
    <location>
        <begin position="103"/>
        <end position="112"/>
    </location>
</feature>
<evidence type="ECO:0000256" key="1">
    <source>
        <dbReference type="SAM" id="MobiDB-lite"/>
    </source>
</evidence>
<reference evidence="2 3" key="1">
    <citation type="submission" date="2013-02" db="EMBL/GenBank/DDBJ databases">
        <title>Genome sequence of Candida maltosa Xu316, a potential industrial strain for xylitol and ethanol production.</title>
        <authorList>
            <person name="Yu J."/>
            <person name="Wang Q."/>
            <person name="Geng X."/>
            <person name="Bao W."/>
            <person name="He P."/>
            <person name="Cai J."/>
        </authorList>
    </citation>
    <scope>NUCLEOTIDE SEQUENCE [LARGE SCALE GENOMIC DNA]</scope>
    <source>
        <strain evidence="3">Xu316</strain>
    </source>
</reference>
<sequence>MSKDITFSLPPNPQKNKRVVSDSLRLSKLDTSSRDQRQSSPKPTTSPSSPATSSTKFPNHNEVLNYKSFNDFEADGDDLLLDSQIMNDEDDDDEAVPSTSQPRVEENHEITDKELRKAEQLASLFIDTRKVLSAERNIIDQKSEAVENHEHEEASTIKISRSTLLRAEKVKATLAVKYLYIQRIYEWADTHIDNNEHLGVEGVYNPLQIIRNRKIRNKYNEHPQPLAHMKTIPLACNVFSSHNLPGNRHHESSSGSTHSRKRHWRMVWAVDLNEFVGDSRWRIHHWNELRGPNGELWFPDTRDKLEPTNSKRKRFVLRHKHNKSGDELQSQFELEDEYDSEVVKHKNQHKKIPSIEGSSSENELQMVKIAHTKNPRRTKIKNKMKKFYTGTGVGAGAGGSGGDSSGSSNALNEFPVDGDENSSVIESDPLGRQLFKRITPPTIDEAPPLELSVPEIRVQPTSPKRMENYDSDMDDLNIKPSIQQVEFTPSTKRVNGGSRSSSDAGGDSVLLMEQTGSEEKQDADEVEGESNNGEIQQEIDQAQCVAIFDERELEFQHIVANLNYFKQCVNLRSNYLSTVYPNHLDVVDKKVKHITKDSVYGILTSISKINDDYLPGYEDLFCGYMEEIKSVIHMVNDVYSVKIDTLLSTNDRSISEINASLSLDLRKITEKLDSLDSSIHKTIFKNALSSTKKNVGNVGMLYKVLYSFLENLIVILLRIVWIVVNIYKVFKFIIVGLWKLIKFVLW</sequence>
<dbReference type="OrthoDB" id="4064064at2759"/>
<dbReference type="STRING" id="1245528.M3JW76"/>
<evidence type="ECO:0000313" key="3">
    <source>
        <dbReference type="Proteomes" id="UP000011777"/>
    </source>
</evidence>
<gene>
    <name evidence="2" type="ORF">G210_3107</name>
</gene>
<evidence type="ECO:0008006" key="4">
    <source>
        <dbReference type="Google" id="ProtNLM"/>
    </source>
</evidence>
<evidence type="ECO:0000313" key="2">
    <source>
        <dbReference type="EMBL" id="EMG46639.1"/>
    </source>
</evidence>
<feature type="compositionally biased region" description="Gly residues" evidence="1">
    <location>
        <begin position="392"/>
        <end position="404"/>
    </location>
</feature>
<feature type="compositionally biased region" description="Low complexity" evidence="1">
    <location>
        <begin position="39"/>
        <end position="56"/>
    </location>
</feature>
<feature type="region of interest" description="Disordered" evidence="1">
    <location>
        <begin position="392"/>
        <end position="426"/>
    </location>
</feature>
<feature type="region of interest" description="Disordered" evidence="1">
    <location>
        <begin position="89"/>
        <end position="112"/>
    </location>
</feature>
<feature type="compositionally biased region" description="Low complexity" evidence="1">
    <location>
        <begin position="496"/>
        <end position="507"/>
    </location>
</feature>
<dbReference type="AlphaFoldDB" id="M3JW76"/>
<protein>
    <recommendedName>
        <fullName evidence="4">Maintenance of telomere capping protein 4</fullName>
    </recommendedName>
</protein>
<dbReference type="OMA" id="RTSHWDE"/>
<dbReference type="HOGENOM" id="CLU_024520_0_0_1"/>
<proteinExistence type="predicted"/>
<name>M3JW76_CANMX</name>
<dbReference type="Proteomes" id="UP000011777">
    <property type="component" value="Unassembled WGS sequence"/>
</dbReference>
<feature type="compositionally biased region" description="Basic and acidic residues" evidence="1">
    <location>
        <begin position="25"/>
        <end position="37"/>
    </location>
</feature>
<comment type="caution">
    <text evidence="2">The sequence shown here is derived from an EMBL/GenBank/DDBJ whole genome shotgun (WGS) entry which is preliminary data.</text>
</comment>